<evidence type="ECO:0000259" key="10">
    <source>
        <dbReference type="Pfam" id="PF12038"/>
    </source>
</evidence>
<evidence type="ECO:0000256" key="7">
    <source>
        <dbReference type="ARBA" id="ARBA00045402"/>
    </source>
</evidence>
<dbReference type="EMBL" id="BRZM01000655">
    <property type="protein sequence ID" value="GLD71573.1"/>
    <property type="molecule type" value="Genomic_DNA"/>
</dbReference>
<evidence type="ECO:0000256" key="1">
    <source>
        <dbReference type="ARBA" id="ARBA00009481"/>
    </source>
</evidence>
<feature type="region of interest" description="Disordered" evidence="9">
    <location>
        <begin position="213"/>
        <end position="257"/>
    </location>
</feature>
<comment type="function">
    <text evidence="7">Glycosyltransferase that specifically catalyzes mannosylation of cytoplasmic tRNA(Asp) modified with queuosine at position 34 (queuosine(34)). Mannosylates the cyclopentene moiety of queuosine(34) in tRNA(Asp) to form mannosyl-queuosine(34). Mannosylation of queuosine(34) in tRNA(Asp) is required to slow-down elongation at cognate codons, GAC and GAU, thereby regulating protein translation.</text>
</comment>
<evidence type="ECO:0000313" key="11">
    <source>
        <dbReference type="EMBL" id="GLD71573.1"/>
    </source>
</evidence>
<dbReference type="AlphaFoldDB" id="A0AAD3NFP6"/>
<dbReference type="Proteomes" id="UP001279410">
    <property type="component" value="Unassembled WGS sequence"/>
</dbReference>
<protein>
    <recommendedName>
        <fullName evidence="5">tRNA-queuosine alpha-mannosyltransferase</fullName>
        <ecNumber evidence="4">2.4.1.110</ecNumber>
    </recommendedName>
    <alternativeName>
        <fullName evidence="6">Glycosyltransferase-like domain-containing protein 1</fullName>
    </alternativeName>
</protein>
<reference evidence="11" key="1">
    <citation type="submission" date="2022-08" db="EMBL/GenBank/DDBJ databases">
        <title>Genome sequencing of akame (Lates japonicus).</title>
        <authorList>
            <person name="Hashiguchi Y."/>
            <person name="Takahashi H."/>
        </authorList>
    </citation>
    <scope>NUCLEOTIDE SEQUENCE</scope>
    <source>
        <strain evidence="11">Kochi</strain>
    </source>
</reference>
<evidence type="ECO:0000256" key="3">
    <source>
        <dbReference type="ARBA" id="ARBA00022679"/>
    </source>
</evidence>
<feature type="region of interest" description="Disordered" evidence="9">
    <location>
        <begin position="166"/>
        <end position="189"/>
    </location>
</feature>
<dbReference type="InterPro" id="IPR022701">
    <property type="entry name" value="QTMAN_N"/>
</dbReference>
<evidence type="ECO:0000256" key="9">
    <source>
        <dbReference type="SAM" id="MobiDB-lite"/>
    </source>
</evidence>
<evidence type="ECO:0000256" key="5">
    <source>
        <dbReference type="ARBA" id="ARBA00044539"/>
    </source>
</evidence>
<dbReference type="GO" id="GO:0016438">
    <property type="term" value="F:tRNA-queuosine(34) beta-mannosyltransferase activity"/>
    <property type="evidence" value="ECO:0007669"/>
    <property type="project" value="UniProtKB-EC"/>
</dbReference>
<keyword evidence="12" id="KW-1185">Reference proteome</keyword>
<dbReference type="EC" id="2.4.1.110" evidence="4"/>
<keyword evidence="3" id="KW-0808">Transferase</keyword>
<accession>A0AAD3NFP6</accession>
<evidence type="ECO:0000256" key="8">
    <source>
        <dbReference type="ARBA" id="ARBA00048439"/>
    </source>
</evidence>
<feature type="non-terminal residue" evidence="11">
    <location>
        <position position="315"/>
    </location>
</feature>
<comment type="catalytic activity">
    <reaction evidence="8">
        <text>queuosine(34) in tRNA(Asp) + GDP-alpha-D-mannose = O-4''-alpha-D-mannosylqueuosine(34) in tRNA(Asp) + GDP + H(+)</text>
        <dbReference type="Rhea" id="RHEA:12885"/>
        <dbReference type="Rhea" id="RHEA-COMP:18572"/>
        <dbReference type="Rhea" id="RHEA-COMP:18581"/>
        <dbReference type="ChEBI" id="CHEBI:15378"/>
        <dbReference type="ChEBI" id="CHEBI:57527"/>
        <dbReference type="ChEBI" id="CHEBI:58189"/>
        <dbReference type="ChEBI" id="CHEBI:194431"/>
        <dbReference type="ChEBI" id="CHEBI:194442"/>
        <dbReference type="EC" id="2.4.1.110"/>
    </reaction>
    <physiologicalReaction direction="left-to-right" evidence="8">
        <dbReference type="Rhea" id="RHEA:12886"/>
    </physiologicalReaction>
</comment>
<sequence length="315" mass="35851">MISSDTAGLTRSNETWIQDRPDLISSRSPSVLLVEAFYGGSHKQLIDLLKENIDSCSVFTLPAKKWHWRARTAALYFSQTIPTCPSYRVLFSSSVLNLCELVALRPDLARLKKILYFHENQLVYPVRKDQDRDFQYGYNQVLSCLVAGRGGVALTSAWTPSLSSISSSQKISQTTDPHRPGPGYSRPKLHGPELRYNGLLWLLPKHKLLRRQVKQQQISPDEAQTQWSEDQQDPHRSTSEPTSEQKPDPEVDSEDQEKPLHIVWPHRCNKSNGGVICSELSKTQMDYRCDEPAAFILTKHQREETVHLEETGQVT</sequence>
<feature type="domain" description="tRNA-queuosine alpha-mannosyltransferase N-terminal" evidence="10">
    <location>
        <begin position="31"/>
        <end position="148"/>
    </location>
</feature>
<comment type="caution">
    <text evidence="11">The sequence shown here is derived from an EMBL/GenBank/DDBJ whole genome shotgun (WGS) entry which is preliminary data.</text>
</comment>
<dbReference type="PANTHER" id="PTHR13615">
    <property type="entry name" value="GLYCOSYLTRANSFERASE-LIKE 1"/>
    <property type="match status" value="1"/>
</dbReference>
<evidence type="ECO:0000256" key="6">
    <source>
        <dbReference type="ARBA" id="ARBA00044567"/>
    </source>
</evidence>
<comment type="similarity">
    <text evidence="1">Belongs to the glycosyltransferase group 1 family. Glycosyltransferase 4 subfamily.</text>
</comment>
<feature type="compositionally biased region" description="Basic and acidic residues" evidence="9">
    <location>
        <begin position="232"/>
        <end position="249"/>
    </location>
</feature>
<keyword evidence="2" id="KW-0328">Glycosyltransferase</keyword>
<gene>
    <name evidence="11" type="ORF">AKAME5_002289500</name>
</gene>
<evidence type="ECO:0000256" key="4">
    <source>
        <dbReference type="ARBA" id="ARBA00044517"/>
    </source>
</evidence>
<proteinExistence type="inferred from homology"/>
<dbReference type="InterPro" id="IPR051862">
    <property type="entry name" value="GT-like_domain_containing_1"/>
</dbReference>
<evidence type="ECO:0000256" key="2">
    <source>
        <dbReference type="ARBA" id="ARBA00022676"/>
    </source>
</evidence>
<feature type="compositionally biased region" description="Polar residues" evidence="9">
    <location>
        <begin position="214"/>
        <end position="229"/>
    </location>
</feature>
<feature type="compositionally biased region" description="Low complexity" evidence="9">
    <location>
        <begin position="166"/>
        <end position="175"/>
    </location>
</feature>
<dbReference type="PANTHER" id="PTHR13615:SF3">
    <property type="entry name" value="GLYCOSYLTRANSFERASE-LIKE DOMAIN-CONTAINING PROTEIN 1"/>
    <property type="match status" value="1"/>
</dbReference>
<organism evidence="11 12">
    <name type="scientific">Lates japonicus</name>
    <name type="common">Japanese lates</name>
    <dbReference type="NCBI Taxonomy" id="270547"/>
    <lineage>
        <taxon>Eukaryota</taxon>
        <taxon>Metazoa</taxon>
        <taxon>Chordata</taxon>
        <taxon>Craniata</taxon>
        <taxon>Vertebrata</taxon>
        <taxon>Euteleostomi</taxon>
        <taxon>Actinopterygii</taxon>
        <taxon>Neopterygii</taxon>
        <taxon>Teleostei</taxon>
        <taxon>Neoteleostei</taxon>
        <taxon>Acanthomorphata</taxon>
        <taxon>Carangaria</taxon>
        <taxon>Carangaria incertae sedis</taxon>
        <taxon>Centropomidae</taxon>
        <taxon>Lates</taxon>
    </lineage>
</organism>
<dbReference type="Pfam" id="PF12038">
    <property type="entry name" value="QTMAN_N"/>
    <property type="match status" value="1"/>
</dbReference>
<name>A0AAD3NFP6_LATJO</name>
<evidence type="ECO:0000313" key="12">
    <source>
        <dbReference type="Proteomes" id="UP001279410"/>
    </source>
</evidence>